<name>A0ABX3A021_9BACI</name>
<dbReference type="Gene3D" id="3.30.70.100">
    <property type="match status" value="1"/>
</dbReference>
<dbReference type="RefSeq" id="WP_069033078.1">
    <property type="nucleotide sequence ID" value="NZ_MDKC01000006.1"/>
</dbReference>
<gene>
    <name evidence="3" type="ORF">BED47_18395</name>
</gene>
<evidence type="ECO:0000256" key="1">
    <source>
        <dbReference type="ARBA" id="ARBA00011738"/>
    </source>
</evidence>
<dbReference type="PANTHER" id="PTHR33178">
    <property type="match status" value="1"/>
</dbReference>
<proteinExistence type="predicted"/>
<evidence type="ECO:0000313" key="3">
    <source>
        <dbReference type="EMBL" id="ODG92658.1"/>
    </source>
</evidence>
<dbReference type="SUPFAM" id="SSF54909">
    <property type="entry name" value="Dimeric alpha+beta barrel"/>
    <property type="match status" value="1"/>
</dbReference>
<dbReference type="InterPro" id="IPR013097">
    <property type="entry name" value="Dabb"/>
</dbReference>
<dbReference type="EMBL" id="MDKC01000006">
    <property type="protein sequence ID" value="ODG92658.1"/>
    <property type="molecule type" value="Genomic_DNA"/>
</dbReference>
<dbReference type="PANTHER" id="PTHR33178:SF10">
    <property type="entry name" value="STRESS-RESPONSE A_B BARREL DOMAIN-CONTAINING PROTEIN"/>
    <property type="match status" value="1"/>
</dbReference>
<dbReference type="SMART" id="SM00886">
    <property type="entry name" value="Dabb"/>
    <property type="match status" value="1"/>
</dbReference>
<keyword evidence="4" id="KW-1185">Reference proteome</keyword>
<evidence type="ECO:0000313" key="4">
    <source>
        <dbReference type="Proteomes" id="UP000094580"/>
    </source>
</evidence>
<dbReference type="PROSITE" id="PS51502">
    <property type="entry name" value="S_R_A_B_BARREL"/>
    <property type="match status" value="1"/>
</dbReference>
<sequence>MIEHVVIIKFDKMTTKEQKDNVIQQLQSLANSIPGIVDLRCNHNFSERNQGFDIGLTVRFESIEALKAYGPHPEHQKAVSYMIEAGMTDSIIVDFEI</sequence>
<reference evidence="3 4" key="1">
    <citation type="submission" date="2016-07" db="EMBL/GenBank/DDBJ databases">
        <authorList>
            <person name="Townsley L."/>
            <person name="Shank E.A."/>
        </authorList>
    </citation>
    <scope>NUCLEOTIDE SEQUENCE [LARGE SCALE GENOMIC DNA]</scope>
    <source>
        <strain evidence="3 4">CH01</strain>
    </source>
</reference>
<protein>
    <submittedName>
        <fullName evidence="3">Stress protein</fullName>
    </submittedName>
</protein>
<evidence type="ECO:0000259" key="2">
    <source>
        <dbReference type="PROSITE" id="PS51502"/>
    </source>
</evidence>
<comment type="subunit">
    <text evidence="1">Homodimer.</text>
</comment>
<comment type="caution">
    <text evidence="3">The sequence shown here is derived from an EMBL/GenBank/DDBJ whole genome shotgun (WGS) entry which is preliminary data.</text>
</comment>
<dbReference type="Pfam" id="PF07876">
    <property type="entry name" value="Dabb"/>
    <property type="match status" value="1"/>
</dbReference>
<organism evidence="3 4">
    <name type="scientific">Gottfriedia luciferensis</name>
    <dbReference type="NCBI Taxonomy" id="178774"/>
    <lineage>
        <taxon>Bacteria</taxon>
        <taxon>Bacillati</taxon>
        <taxon>Bacillota</taxon>
        <taxon>Bacilli</taxon>
        <taxon>Bacillales</taxon>
        <taxon>Bacillaceae</taxon>
        <taxon>Gottfriedia</taxon>
    </lineage>
</organism>
<feature type="domain" description="Stress-response A/B barrel" evidence="2">
    <location>
        <begin position="2"/>
        <end position="95"/>
    </location>
</feature>
<accession>A0ABX3A021</accession>
<dbReference type="InterPro" id="IPR044662">
    <property type="entry name" value="HS1/DABB1-like"/>
</dbReference>
<dbReference type="InterPro" id="IPR011008">
    <property type="entry name" value="Dimeric_a/b-barrel"/>
</dbReference>
<dbReference type="Proteomes" id="UP000094580">
    <property type="component" value="Unassembled WGS sequence"/>
</dbReference>